<keyword evidence="8" id="KW-0472">Membrane</keyword>
<accession>A0AAJ0BQ69</accession>
<proteinExistence type="inferred from homology"/>
<dbReference type="SUPFAM" id="SSF48264">
    <property type="entry name" value="Cytochrome P450"/>
    <property type="match status" value="1"/>
</dbReference>
<reference evidence="9" key="1">
    <citation type="submission" date="2023-06" db="EMBL/GenBank/DDBJ databases">
        <title>Genome-scale phylogeny and comparative genomics of the fungal order Sordariales.</title>
        <authorList>
            <consortium name="Lawrence Berkeley National Laboratory"/>
            <person name="Hensen N."/>
            <person name="Bonometti L."/>
            <person name="Westerberg I."/>
            <person name="Brannstrom I.O."/>
            <person name="Guillou S."/>
            <person name="Cros-Aarteil S."/>
            <person name="Calhoun S."/>
            <person name="Haridas S."/>
            <person name="Kuo A."/>
            <person name="Mondo S."/>
            <person name="Pangilinan J."/>
            <person name="Riley R."/>
            <person name="Labutti K."/>
            <person name="Andreopoulos B."/>
            <person name="Lipzen A."/>
            <person name="Chen C."/>
            <person name="Yanf M."/>
            <person name="Daum C."/>
            <person name="Ng V."/>
            <person name="Clum A."/>
            <person name="Steindorff A."/>
            <person name="Ohm R."/>
            <person name="Martin F."/>
            <person name="Silar P."/>
            <person name="Natvig D."/>
            <person name="Lalanne C."/>
            <person name="Gautier V."/>
            <person name="Ament-Velasquez S.L."/>
            <person name="Kruys A."/>
            <person name="Hutchinson M.I."/>
            <person name="Powell A.J."/>
            <person name="Barry K."/>
            <person name="Miller A.N."/>
            <person name="Grigoriev I.V."/>
            <person name="Debuchy R."/>
            <person name="Gladieux P."/>
            <person name="Thoren M.H."/>
            <person name="Johannesson H."/>
        </authorList>
    </citation>
    <scope>NUCLEOTIDE SEQUENCE</scope>
    <source>
        <strain evidence="9">PSN4</strain>
    </source>
</reference>
<keyword evidence="4 6" id="KW-0479">Metal-binding</keyword>
<dbReference type="GO" id="GO:0004497">
    <property type="term" value="F:monooxygenase activity"/>
    <property type="evidence" value="ECO:0007669"/>
    <property type="project" value="InterPro"/>
</dbReference>
<dbReference type="InterPro" id="IPR036396">
    <property type="entry name" value="Cyt_P450_sf"/>
</dbReference>
<protein>
    <submittedName>
        <fullName evidence="9">Cytochrome P450</fullName>
    </submittedName>
</protein>
<comment type="cofactor">
    <cofactor evidence="1 6">
        <name>heme</name>
        <dbReference type="ChEBI" id="CHEBI:30413"/>
    </cofactor>
</comment>
<dbReference type="EMBL" id="MU839827">
    <property type="protein sequence ID" value="KAK1760041.1"/>
    <property type="molecule type" value="Genomic_DNA"/>
</dbReference>
<evidence type="ECO:0000256" key="5">
    <source>
        <dbReference type="ARBA" id="ARBA00023004"/>
    </source>
</evidence>
<dbReference type="Pfam" id="PF00067">
    <property type="entry name" value="p450"/>
    <property type="match status" value="2"/>
</dbReference>
<dbReference type="Gene3D" id="1.10.630.10">
    <property type="entry name" value="Cytochrome P450"/>
    <property type="match status" value="1"/>
</dbReference>
<dbReference type="GO" id="GO:0020037">
    <property type="term" value="F:heme binding"/>
    <property type="evidence" value="ECO:0007669"/>
    <property type="project" value="InterPro"/>
</dbReference>
<dbReference type="GO" id="GO:0016705">
    <property type="term" value="F:oxidoreductase activity, acting on paired donors, with incorporation or reduction of molecular oxygen"/>
    <property type="evidence" value="ECO:0007669"/>
    <property type="project" value="InterPro"/>
</dbReference>
<feature type="compositionally biased region" description="Basic and acidic residues" evidence="7">
    <location>
        <begin position="479"/>
        <end position="488"/>
    </location>
</feature>
<dbReference type="AlphaFoldDB" id="A0AAJ0BQ69"/>
<dbReference type="PRINTS" id="PR00463">
    <property type="entry name" value="EP450I"/>
</dbReference>
<keyword evidence="8" id="KW-0812">Transmembrane</keyword>
<keyword evidence="5 6" id="KW-0408">Iron</keyword>
<dbReference type="GO" id="GO:0005506">
    <property type="term" value="F:iron ion binding"/>
    <property type="evidence" value="ECO:0007669"/>
    <property type="project" value="InterPro"/>
</dbReference>
<comment type="similarity">
    <text evidence="2">Belongs to the cytochrome P450 family.</text>
</comment>
<dbReference type="PANTHER" id="PTHR24305:SF232">
    <property type="entry name" value="P450, PUTATIVE (EUROFUNG)-RELATED"/>
    <property type="match status" value="1"/>
</dbReference>
<sequence>MSTFQSLTSGEHFVPATFVAGLFVFIILYRFILPKPLAGIPYNREATRTPFGDLFSLLPELTATGDFTTWIRRQLITHETPIFQVFFLFPFWKPAVVVSDAREVEDILLRRTPKDFDRSHVMRSLLYGVAPEHHVMLTTHDEWKAHRRLLHDLMSPAFLRGIPTESAYQTFSDLVQLWEIKTAMADGLPFSAKEDVHHAALDVIMKFLFGETALQPAIDAKLSHLKGMSGILTDKKSPSGDEEAVSVTPHPARFPETQIDHRIVTTMELCDVLEEFWKTPFRRLKWWWLKATRLRKPMAEKKRFLLEQLGLSMLRMQGRSAEDSSWVRTAVDYMVSKERKFASKERREPDYTSQVMLDEIFGFIVAGHDTTSTTLMWSIKLLAEYPQAQAKLRESLQNAFPQARLESRLPTNAEIQESTNIPYLDAVIEELLRCSPTLPINLRDTVRDTVILGHHIPKGTMVFLHQAAHGIVMPPFPIDESRRSEASRNSKGQGKSKEWSVDDISMFKPERWLKDGKFDAQAGPNLAFSTGIRGCYGRKLAYLEMRTCLILVISRFILEPCPEDLASFDAADGITHKPKKCYVRLRRAY</sequence>
<feature type="region of interest" description="Disordered" evidence="7">
    <location>
        <begin position="478"/>
        <end position="498"/>
    </location>
</feature>
<dbReference type="InterPro" id="IPR002401">
    <property type="entry name" value="Cyt_P450_E_grp-I"/>
</dbReference>
<evidence type="ECO:0000256" key="6">
    <source>
        <dbReference type="PIRSR" id="PIRSR602401-1"/>
    </source>
</evidence>
<comment type="caution">
    <text evidence="9">The sequence shown here is derived from an EMBL/GenBank/DDBJ whole genome shotgun (WGS) entry which is preliminary data.</text>
</comment>
<evidence type="ECO:0000256" key="1">
    <source>
        <dbReference type="ARBA" id="ARBA00001971"/>
    </source>
</evidence>
<gene>
    <name evidence="9" type="ORF">QBC47DRAFT_396050</name>
</gene>
<evidence type="ECO:0000256" key="2">
    <source>
        <dbReference type="ARBA" id="ARBA00010617"/>
    </source>
</evidence>
<name>A0AAJ0BQ69_9PEZI</name>
<keyword evidence="3 6" id="KW-0349">Heme</keyword>
<evidence type="ECO:0000256" key="3">
    <source>
        <dbReference type="ARBA" id="ARBA00022617"/>
    </source>
</evidence>
<evidence type="ECO:0000256" key="4">
    <source>
        <dbReference type="ARBA" id="ARBA00022723"/>
    </source>
</evidence>
<evidence type="ECO:0000256" key="7">
    <source>
        <dbReference type="SAM" id="MobiDB-lite"/>
    </source>
</evidence>
<dbReference type="PRINTS" id="PR00385">
    <property type="entry name" value="P450"/>
</dbReference>
<feature type="transmembrane region" description="Helical" evidence="8">
    <location>
        <begin position="12"/>
        <end position="32"/>
    </location>
</feature>
<dbReference type="Proteomes" id="UP001239445">
    <property type="component" value="Unassembled WGS sequence"/>
</dbReference>
<dbReference type="InterPro" id="IPR050121">
    <property type="entry name" value="Cytochrome_P450_monoxygenase"/>
</dbReference>
<evidence type="ECO:0000313" key="9">
    <source>
        <dbReference type="EMBL" id="KAK1760041.1"/>
    </source>
</evidence>
<feature type="binding site" description="axial binding residue" evidence="6">
    <location>
        <position position="535"/>
    </location>
    <ligand>
        <name>heme</name>
        <dbReference type="ChEBI" id="CHEBI:30413"/>
    </ligand>
    <ligandPart>
        <name>Fe</name>
        <dbReference type="ChEBI" id="CHEBI:18248"/>
    </ligandPart>
</feature>
<keyword evidence="8" id="KW-1133">Transmembrane helix</keyword>
<organism evidence="9 10">
    <name type="scientific">Echria macrotheca</name>
    <dbReference type="NCBI Taxonomy" id="438768"/>
    <lineage>
        <taxon>Eukaryota</taxon>
        <taxon>Fungi</taxon>
        <taxon>Dikarya</taxon>
        <taxon>Ascomycota</taxon>
        <taxon>Pezizomycotina</taxon>
        <taxon>Sordariomycetes</taxon>
        <taxon>Sordariomycetidae</taxon>
        <taxon>Sordariales</taxon>
        <taxon>Schizotheciaceae</taxon>
        <taxon>Echria</taxon>
    </lineage>
</organism>
<evidence type="ECO:0000256" key="8">
    <source>
        <dbReference type="SAM" id="Phobius"/>
    </source>
</evidence>
<dbReference type="PANTHER" id="PTHR24305">
    <property type="entry name" value="CYTOCHROME P450"/>
    <property type="match status" value="1"/>
</dbReference>
<dbReference type="InterPro" id="IPR001128">
    <property type="entry name" value="Cyt_P450"/>
</dbReference>
<keyword evidence="10" id="KW-1185">Reference proteome</keyword>
<evidence type="ECO:0000313" key="10">
    <source>
        <dbReference type="Proteomes" id="UP001239445"/>
    </source>
</evidence>